<proteinExistence type="predicted"/>
<name>A0A0A7HCZ8_9CAUD</name>
<accession>A0A0A7HCZ8</accession>
<dbReference type="RefSeq" id="YP_009207322.1">
    <property type="nucleotide sequence ID" value="NC_028894.1"/>
</dbReference>
<gene>
    <name evidence="1" type="ORF">VR20_143</name>
</gene>
<dbReference type="KEGG" id="vg:26633821"/>
<keyword evidence="2" id="KW-1185">Reference proteome</keyword>
<dbReference type="EMBL" id="KP007360">
    <property type="protein sequence ID" value="AIZ02201.1"/>
    <property type="molecule type" value="Genomic_DNA"/>
</dbReference>
<evidence type="ECO:0000313" key="2">
    <source>
        <dbReference type="Proteomes" id="UP000030716"/>
    </source>
</evidence>
<dbReference type="GeneID" id="26633821"/>
<sequence>MNFLTLTSAFSVTRITNKMVADEVCEICIREDALIHLTSTQIVAIAKSLNSELKVNTKQSKESIIELIQAEMIEFPIEEVKEEKIQSKSGNARDICFQAFAEIDMNDNAARRALIDVLVTTHDIKKTVVQSYASNFRKAQK</sequence>
<organism evidence="1 2">
    <name type="scientific">Escherichia phage vB_EcoM_VR20</name>
    <dbReference type="NCBI Taxonomy" id="1567027"/>
    <lineage>
        <taxon>Viruses</taxon>
        <taxon>Duplodnaviria</taxon>
        <taxon>Heunggongvirae</taxon>
        <taxon>Uroviricota</taxon>
        <taxon>Caudoviricetes</taxon>
        <taxon>Pantevenvirales</taxon>
        <taxon>Straboviridae</taxon>
        <taxon>Tevenvirinae</taxon>
        <taxon>Gaprivervirus</taxon>
        <taxon>Gaprivervirus vr20</taxon>
    </lineage>
</organism>
<protein>
    <submittedName>
        <fullName evidence="1">Uncharacterized protein</fullName>
    </submittedName>
</protein>
<dbReference type="OrthoDB" id="25368at10239"/>
<evidence type="ECO:0000313" key="1">
    <source>
        <dbReference type="EMBL" id="AIZ02201.1"/>
    </source>
</evidence>
<dbReference type="Proteomes" id="UP000030716">
    <property type="component" value="Segment"/>
</dbReference>
<reference evidence="1 2" key="1">
    <citation type="submission" date="2014-10" db="EMBL/GenBank/DDBJ databases">
        <title>VR bacteriophages - a small but diverse group of low-temperature viruses.</title>
        <authorList>
            <person name="Kaliniene L."/>
            <person name="Meskys R."/>
            <person name="Simoliunas E."/>
            <person name="Zajanckauskaite A."/>
            <person name="Truncaite L."/>
        </authorList>
    </citation>
    <scope>NUCLEOTIDE SEQUENCE [LARGE SCALE GENOMIC DNA]</scope>
</reference>